<dbReference type="AlphaFoldDB" id="A0A383V678"/>
<feature type="compositionally biased region" description="Low complexity" evidence="1">
    <location>
        <begin position="208"/>
        <end position="217"/>
    </location>
</feature>
<dbReference type="EMBL" id="FNXT01000045">
    <property type="protein sequence ID" value="SZX60084.1"/>
    <property type="molecule type" value="Genomic_DNA"/>
</dbReference>
<dbReference type="Proteomes" id="UP000256970">
    <property type="component" value="Unassembled WGS sequence"/>
</dbReference>
<organism evidence="2 3">
    <name type="scientific">Tetradesmus obliquus</name>
    <name type="common">Green alga</name>
    <name type="synonym">Acutodesmus obliquus</name>
    <dbReference type="NCBI Taxonomy" id="3088"/>
    <lineage>
        <taxon>Eukaryota</taxon>
        <taxon>Viridiplantae</taxon>
        <taxon>Chlorophyta</taxon>
        <taxon>core chlorophytes</taxon>
        <taxon>Chlorophyceae</taxon>
        <taxon>CS clade</taxon>
        <taxon>Sphaeropleales</taxon>
        <taxon>Scenedesmaceae</taxon>
        <taxon>Tetradesmus</taxon>
    </lineage>
</organism>
<reference evidence="2 3" key="1">
    <citation type="submission" date="2016-10" db="EMBL/GenBank/DDBJ databases">
        <authorList>
            <person name="Cai Z."/>
        </authorList>
    </citation>
    <scope>NUCLEOTIDE SEQUENCE [LARGE SCALE GENOMIC DNA]</scope>
</reference>
<evidence type="ECO:0000313" key="3">
    <source>
        <dbReference type="Proteomes" id="UP000256970"/>
    </source>
</evidence>
<gene>
    <name evidence="2" type="ORF">BQ4739_LOCUS665</name>
</gene>
<protein>
    <submittedName>
        <fullName evidence="2">Uncharacterized protein</fullName>
    </submittedName>
</protein>
<keyword evidence="3" id="KW-1185">Reference proteome</keyword>
<feature type="region of interest" description="Disordered" evidence="1">
    <location>
        <begin position="195"/>
        <end position="217"/>
    </location>
</feature>
<name>A0A383V678_TETOB</name>
<feature type="region of interest" description="Disordered" evidence="1">
    <location>
        <begin position="150"/>
        <end position="175"/>
    </location>
</feature>
<sequence>MAAAYALAGDAATAQATQPQAAAAAAAAAHGPALQQLLLRFLPFRGASKAGGSTAQQQQQHNRHALLEELHRNPLWRFSSLDEQQRLQRNNLGKALPQQAHDALLEYVRMAADAEQQQRQGHRQRGQRSAADAAAELHALYALAVVHVASQQQPQPHKDHANRQGSFDGGHHSRSLDDNEFVDLLKAYVSLDEAANSSKQQHSEQHQDSSGGQQHQATAAAVHALYAFAQLAESVQQKQAAPGELQAHRSVSEPAAAIGSAPVAQRSKQPGSAPGWADDSSSSSNIGGQHDLQVLLKLAQLSTQQQ</sequence>
<evidence type="ECO:0000313" key="2">
    <source>
        <dbReference type="EMBL" id="SZX60084.1"/>
    </source>
</evidence>
<accession>A0A383V678</accession>
<proteinExistence type="predicted"/>
<evidence type="ECO:0000256" key="1">
    <source>
        <dbReference type="SAM" id="MobiDB-lite"/>
    </source>
</evidence>
<feature type="region of interest" description="Disordered" evidence="1">
    <location>
        <begin position="240"/>
        <end position="288"/>
    </location>
</feature>